<dbReference type="PROSITE" id="PS50043">
    <property type="entry name" value="HTH_LUXR_2"/>
    <property type="match status" value="1"/>
</dbReference>
<accession>A0ABQ3UGL1</accession>
<dbReference type="Pfam" id="PF00196">
    <property type="entry name" value="GerE"/>
    <property type="match status" value="1"/>
</dbReference>
<sequence>MSRDTPFEKDTNLIPVPSVLPLLETKLHPPLLSGKLVRRTCLLEQLDASLNYKVMVLQAPAGSGKTTLVNQWWHLHFPEAQDTSGADAVLAWLSLDVGDNDLLRFWRYLMTACLKFLAPEQQASGQAALALLSPLTPSPFEPPALDSALAQLLNTLARSPFEGLLVIDDYHVIEDARVHEMLAFFIDYLPATIHILLLSRSEPPLPLLRWRARGDVYELQTNDLRFSLQETAAFFRQALPHDLSPMALQQLDNKLEGWAAGLRLLSLTLSKWRTQEAIDQAVLSLGALDTAADRSLLDYFVHEILETQSEPIQRFLLQTSILGRLSATLCVAVTGDVQSATQLEAAEQAGLFLEALEGPGGWYRYHALFAAAMRHEAERRLGEEALRDLSLRASVWYEQEALLTEAIEAASLAQDMERVARLIERVHIQNFSEPQTMLRWMELLPEVVVRTHPMLCFLFATELRFPVKLWFAQEAALATEVAAIPDGERARIETLLQLAEEGWQRSGDVSWIGAIWAHRALSALLDEAPFSSVVHFARQALVFLPRKGALDRRVQMYRSACLFFVGKEKLDLGQVSEARAMLLQAQEDNLPPGNRFLAVDILLTLGKIYLAQGDFVLAQTHLRQALLSARELSDEKVIVEAQRELDRLEGRAETNGLVEPLSAHEERVLHLLIAGLSNQEIASELIISVNTVKYHIKHLYQKLGVSNRLQASEAARQLHLSSPSNTQRYEPR</sequence>
<dbReference type="Gene3D" id="1.10.10.10">
    <property type="entry name" value="Winged helix-like DNA-binding domain superfamily/Winged helix DNA-binding domain"/>
    <property type="match status" value="1"/>
</dbReference>
<organism evidence="5 6">
    <name type="scientific">Ktedonobacter robiniae</name>
    <dbReference type="NCBI Taxonomy" id="2778365"/>
    <lineage>
        <taxon>Bacteria</taxon>
        <taxon>Bacillati</taxon>
        <taxon>Chloroflexota</taxon>
        <taxon>Ktedonobacteria</taxon>
        <taxon>Ktedonobacterales</taxon>
        <taxon>Ktedonobacteraceae</taxon>
        <taxon>Ktedonobacter</taxon>
    </lineage>
</organism>
<dbReference type="Proteomes" id="UP000654345">
    <property type="component" value="Unassembled WGS sequence"/>
</dbReference>
<gene>
    <name evidence="5" type="ORF">KSB_03190</name>
</gene>
<dbReference type="RefSeq" id="WP_236037875.1">
    <property type="nucleotide sequence ID" value="NZ_BNJG01000001.1"/>
</dbReference>
<keyword evidence="3" id="KW-0804">Transcription</keyword>
<keyword evidence="2" id="KW-0238">DNA-binding</keyword>
<dbReference type="PANTHER" id="PTHR44688">
    <property type="entry name" value="DNA-BINDING TRANSCRIPTIONAL ACTIVATOR DEVR_DOSR"/>
    <property type="match status" value="1"/>
</dbReference>
<dbReference type="SMART" id="SM00421">
    <property type="entry name" value="HTH_LUXR"/>
    <property type="match status" value="1"/>
</dbReference>
<evidence type="ECO:0000256" key="3">
    <source>
        <dbReference type="ARBA" id="ARBA00023163"/>
    </source>
</evidence>
<dbReference type="CDD" id="cd06170">
    <property type="entry name" value="LuxR_C_like"/>
    <property type="match status" value="1"/>
</dbReference>
<evidence type="ECO:0000256" key="1">
    <source>
        <dbReference type="ARBA" id="ARBA00023015"/>
    </source>
</evidence>
<dbReference type="InterPro" id="IPR036388">
    <property type="entry name" value="WH-like_DNA-bd_sf"/>
</dbReference>
<comment type="caution">
    <text evidence="5">The sequence shown here is derived from an EMBL/GenBank/DDBJ whole genome shotgun (WGS) entry which is preliminary data.</text>
</comment>
<dbReference type="PRINTS" id="PR00038">
    <property type="entry name" value="HTHLUXR"/>
</dbReference>
<dbReference type="Gene3D" id="1.25.40.10">
    <property type="entry name" value="Tetratricopeptide repeat domain"/>
    <property type="match status" value="1"/>
</dbReference>
<dbReference type="InterPro" id="IPR027417">
    <property type="entry name" value="P-loop_NTPase"/>
</dbReference>
<dbReference type="Pfam" id="PF25873">
    <property type="entry name" value="WHD_MalT"/>
    <property type="match status" value="1"/>
</dbReference>
<dbReference type="SUPFAM" id="SSF46894">
    <property type="entry name" value="C-terminal effector domain of the bipartite response regulators"/>
    <property type="match status" value="1"/>
</dbReference>
<dbReference type="InterPro" id="IPR000792">
    <property type="entry name" value="Tscrpt_reg_LuxR_C"/>
</dbReference>
<evidence type="ECO:0000313" key="5">
    <source>
        <dbReference type="EMBL" id="GHO51844.1"/>
    </source>
</evidence>
<keyword evidence="6" id="KW-1185">Reference proteome</keyword>
<proteinExistence type="predicted"/>
<name>A0ABQ3UGL1_9CHLR</name>
<dbReference type="SUPFAM" id="SSF48452">
    <property type="entry name" value="TPR-like"/>
    <property type="match status" value="1"/>
</dbReference>
<keyword evidence="1" id="KW-0805">Transcription regulation</keyword>
<dbReference type="InterPro" id="IPR059106">
    <property type="entry name" value="WHD_MalT"/>
</dbReference>
<protein>
    <submittedName>
        <fullName evidence="5">Helix-turn-helix transcriptional regulator</fullName>
    </submittedName>
</protein>
<evidence type="ECO:0000313" key="6">
    <source>
        <dbReference type="Proteomes" id="UP000654345"/>
    </source>
</evidence>
<dbReference type="SUPFAM" id="SSF52540">
    <property type="entry name" value="P-loop containing nucleoside triphosphate hydrolases"/>
    <property type="match status" value="1"/>
</dbReference>
<dbReference type="PANTHER" id="PTHR44688:SF16">
    <property type="entry name" value="DNA-BINDING TRANSCRIPTIONAL ACTIVATOR DEVR_DOSR"/>
    <property type="match status" value="1"/>
</dbReference>
<evidence type="ECO:0000259" key="4">
    <source>
        <dbReference type="PROSITE" id="PS50043"/>
    </source>
</evidence>
<dbReference type="InterPro" id="IPR016032">
    <property type="entry name" value="Sig_transdc_resp-reg_C-effctor"/>
</dbReference>
<evidence type="ECO:0000256" key="2">
    <source>
        <dbReference type="ARBA" id="ARBA00023125"/>
    </source>
</evidence>
<dbReference type="Gene3D" id="3.40.50.300">
    <property type="entry name" value="P-loop containing nucleotide triphosphate hydrolases"/>
    <property type="match status" value="1"/>
</dbReference>
<reference evidence="5 6" key="1">
    <citation type="journal article" date="2021" name="Int. J. Syst. Evol. Microbiol.">
        <title>Reticulibacter mediterranei gen. nov., sp. nov., within the new family Reticulibacteraceae fam. nov., and Ktedonospora formicarum gen. nov., sp. nov., Ktedonobacter robiniae sp. nov., Dictyobacter formicarum sp. nov. and Dictyobacter arantiisoli sp. nov., belonging to the class Ktedonobacteria.</title>
        <authorList>
            <person name="Yabe S."/>
            <person name="Zheng Y."/>
            <person name="Wang C.M."/>
            <person name="Sakai Y."/>
            <person name="Abe K."/>
            <person name="Yokota A."/>
            <person name="Donadio S."/>
            <person name="Cavaletti L."/>
            <person name="Monciardini P."/>
        </authorList>
    </citation>
    <scope>NUCLEOTIDE SEQUENCE [LARGE SCALE GENOMIC DNA]</scope>
    <source>
        <strain evidence="5 6">SOSP1-30</strain>
    </source>
</reference>
<dbReference type="EMBL" id="BNJG01000001">
    <property type="protein sequence ID" value="GHO51844.1"/>
    <property type="molecule type" value="Genomic_DNA"/>
</dbReference>
<feature type="domain" description="HTH luxR-type" evidence="4">
    <location>
        <begin position="654"/>
        <end position="719"/>
    </location>
</feature>
<dbReference type="InterPro" id="IPR011990">
    <property type="entry name" value="TPR-like_helical_dom_sf"/>
</dbReference>
<dbReference type="PROSITE" id="PS00622">
    <property type="entry name" value="HTH_LUXR_1"/>
    <property type="match status" value="1"/>
</dbReference>